<keyword evidence="1 5" id="KW-0132">Cell division</keyword>
<dbReference type="AlphaFoldDB" id="A0A0U1L5T2"/>
<evidence type="ECO:0000256" key="3">
    <source>
        <dbReference type="ARBA" id="ARBA00023306"/>
    </source>
</evidence>
<keyword evidence="7" id="KW-1185">Reference proteome</keyword>
<dbReference type="HAMAP" id="MF_01197">
    <property type="entry name" value="SepF"/>
    <property type="match status" value="1"/>
</dbReference>
<evidence type="ECO:0000313" key="7">
    <source>
        <dbReference type="Proteomes" id="UP000049855"/>
    </source>
</evidence>
<dbReference type="Gene3D" id="3.30.110.150">
    <property type="entry name" value="SepF-like protein"/>
    <property type="match status" value="1"/>
</dbReference>
<gene>
    <name evidence="5" type="primary">sepF</name>
    <name evidence="6" type="ORF">SpAn4DRAFT_0716</name>
</gene>
<protein>
    <recommendedName>
        <fullName evidence="5">Cell division protein SepF</fullName>
    </recommendedName>
</protein>
<dbReference type="PANTHER" id="PTHR35798">
    <property type="entry name" value="CELL DIVISION PROTEIN SEPF"/>
    <property type="match status" value="1"/>
</dbReference>
<proteinExistence type="inferred from homology"/>
<dbReference type="PANTHER" id="PTHR35798:SF1">
    <property type="entry name" value="CELL DIVISION PROTEIN SEPF"/>
    <property type="match status" value="1"/>
</dbReference>
<keyword evidence="5" id="KW-0963">Cytoplasm</keyword>
<comment type="function">
    <text evidence="4 5">Cell division protein that is part of the divisome complex and is recruited early to the Z-ring. Probably stimulates Z-ring formation, perhaps through the cross-linking of FtsZ protofilaments. Its function overlaps with FtsA.</text>
</comment>
<comment type="subunit">
    <text evidence="5">Homodimer. Interacts with FtsZ.</text>
</comment>
<dbReference type="Pfam" id="PF04472">
    <property type="entry name" value="SepF"/>
    <property type="match status" value="1"/>
</dbReference>
<evidence type="ECO:0000256" key="2">
    <source>
        <dbReference type="ARBA" id="ARBA00023210"/>
    </source>
</evidence>
<dbReference type="InterPro" id="IPR007561">
    <property type="entry name" value="Cell_div_SepF/SepF-rel"/>
</dbReference>
<dbReference type="GO" id="GO:0005737">
    <property type="term" value="C:cytoplasm"/>
    <property type="evidence" value="ECO:0007669"/>
    <property type="project" value="UniProtKB-SubCell"/>
</dbReference>
<comment type="subcellular location">
    <subcellularLocation>
        <location evidence="5">Cytoplasm</location>
    </subcellularLocation>
    <text evidence="5">Localizes to the division site, in a FtsZ-dependent manner.</text>
</comment>
<accession>A0A0U1L5T2</accession>
<comment type="similarity">
    <text evidence="5">Belongs to the SepF family.</text>
</comment>
<evidence type="ECO:0000256" key="1">
    <source>
        <dbReference type="ARBA" id="ARBA00022618"/>
    </source>
</evidence>
<dbReference type="EMBL" id="CTRP01000014">
    <property type="protein sequence ID" value="CQR74254.1"/>
    <property type="molecule type" value="Genomic_DNA"/>
</dbReference>
<evidence type="ECO:0000313" key="6">
    <source>
        <dbReference type="EMBL" id="CQR74254.1"/>
    </source>
</evidence>
<keyword evidence="2 5" id="KW-0717">Septation</keyword>
<keyword evidence="3 5" id="KW-0131">Cell cycle</keyword>
<sequence length="148" mass="16947">MALGLMDKLANFLIPMEEDIVAPEKKADTPVAKELPVQEPERRPKLKVHSQHSGHLKLFVDLPTSFDDVQNYADYLKDNVAIIVNYQQVDEATQQRMCDFLNGVCYVLGGHVQRISERVILYTYASIEVDKKIFAYSVPTYVRVKNEM</sequence>
<evidence type="ECO:0000256" key="5">
    <source>
        <dbReference type="HAMAP-Rule" id="MF_01197"/>
    </source>
</evidence>
<dbReference type="InterPro" id="IPR038594">
    <property type="entry name" value="SepF-like_sf"/>
</dbReference>
<reference evidence="7" key="1">
    <citation type="submission" date="2015-03" db="EMBL/GenBank/DDBJ databases">
        <authorList>
            <person name="Nijsse Bart"/>
        </authorList>
    </citation>
    <scope>NUCLEOTIDE SEQUENCE [LARGE SCALE GENOMIC DNA]</scope>
</reference>
<name>A0A0U1L5T2_9FIRM</name>
<dbReference type="InterPro" id="IPR023052">
    <property type="entry name" value="Cell_div_SepF"/>
</dbReference>
<dbReference type="RefSeq" id="WP_021170263.1">
    <property type="nucleotide sequence ID" value="NZ_CTRP01000014.1"/>
</dbReference>
<organism evidence="6 7">
    <name type="scientific">Sporomusa ovata</name>
    <dbReference type="NCBI Taxonomy" id="2378"/>
    <lineage>
        <taxon>Bacteria</taxon>
        <taxon>Bacillati</taxon>
        <taxon>Bacillota</taxon>
        <taxon>Negativicutes</taxon>
        <taxon>Selenomonadales</taxon>
        <taxon>Sporomusaceae</taxon>
        <taxon>Sporomusa</taxon>
    </lineage>
</organism>
<dbReference type="Proteomes" id="UP000049855">
    <property type="component" value="Unassembled WGS sequence"/>
</dbReference>
<dbReference type="GO" id="GO:0000917">
    <property type="term" value="P:division septum assembly"/>
    <property type="evidence" value="ECO:0007669"/>
    <property type="project" value="UniProtKB-KW"/>
</dbReference>
<dbReference type="GO" id="GO:0043093">
    <property type="term" value="P:FtsZ-dependent cytokinesis"/>
    <property type="evidence" value="ECO:0007669"/>
    <property type="project" value="UniProtKB-UniRule"/>
</dbReference>
<evidence type="ECO:0000256" key="4">
    <source>
        <dbReference type="ARBA" id="ARBA00044936"/>
    </source>
</evidence>